<dbReference type="PANTHER" id="PTHR43698">
    <property type="entry name" value="RIBD C-TERMINAL DOMAIN CONTAINING PROTEIN"/>
    <property type="match status" value="1"/>
</dbReference>
<dbReference type="InterPro" id="IPR047263">
    <property type="entry name" value="HNL-like_cupin"/>
</dbReference>
<keyword evidence="3" id="KW-1185">Reference proteome</keyword>
<dbReference type="EMBL" id="LN907828">
    <property type="protein sequence ID" value="CUU26087.1"/>
    <property type="molecule type" value="Genomic_DNA"/>
</dbReference>
<dbReference type="GeneID" id="84615307"/>
<feature type="domain" description="Cupin type-2" evidence="1">
    <location>
        <begin position="41"/>
        <end position="105"/>
    </location>
</feature>
<name>A0A0U5LC59_9GAMM</name>
<evidence type="ECO:0000259" key="1">
    <source>
        <dbReference type="Pfam" id="PF07883"/>
    </source>
</evidence>
<dbReference type="PATRIC" id="fig|1619313.3.peg.4009"/>
<dbReference type="Pfam" id="PF07883">
    <property type="entry name" value="Cupin_2"/>
    <property type="match status" value="1"/>
</dbReference>
<proteinExistence type="predicted"/>
<gene>
    <name evidence="2" type="ORF">EM595_p0390</name>
</gene>
<evidence type="ECO:0000313" key="3">
    <source>
        <dbReference type="Proteomes" id="UP000059419"/>
    </source>
</evidence>
<dbReference type="KEGG" id="ege:EM595_p0390"/>
<dbReference type="CDD" id="cd02233">
    <property type="entry name" value="cupin_HNL-like"/>
    <property type="match status" value="1"/>
</dbReference>
<sequence length="131" mass="14362">MKIIRSGSVPSASGPDNYFTGRVRIDAPFQTDAPARTGGATVTFEPGARTAWHTHPLGQTLIIIHGQGWIQCEGEEKKIMNQGDIVWIPEGIRHWHGATDKNAMSHIAIAESLDGSPVTWLEQVSDEEYRG</sequence>
<dbReference type="RefSeq" id="WP_173645410.1">
    <property type="nucleotide sequence ID" value="NZ_CP073263.1"/>
</dbReference>
<dbReference type="Proteomes" id="UP000059419">
    <property type="component" value="Plasmid pEM01"/>
</dbReference>
<dbReference type="Gene3D" id="2.60.120.10">
    <property type="entry name" value="Jelly Rolls"/>
    <property type="match status" value="1"/>
</dbReference>
<dbReference type="InterPro" id="IPR014710">
    <property type="entry name" value="RmlC-like_jellyroll"/>
</dbReference>
<organism evidence="2 3">
    <name type="scientific">Duffyella gerundensis</name>
    <dbReference type="NCBI Taxonomy" id="1619313"/>
    <lineage>
        <taxon>Bacteria</taxon>
        <taxon>Pseudomonadati</taxon>
        <taxon>Pseudomonadota</taxon>
        <taxon>Gammaproteobacteria</taxon>
        <taxon>Enterobacterales</taxon>
        <taxon>Erwiniaceae</taxon>
        <taxon>Duffyella</taxon>
    </lineage>
</organism>
<dbReference type="SUPFAM" id="SSF51182">
    <property type="entry name" value="RmlC-like cupins"/>
    <property type="match status" value="1"/>
</dbReference>
<dbReference type="PANTHER" id="PTHR43698:SF1">
    <property type="entry name" value="BLL4564 PROTEIN"/>
    <property type="match status" value="1"/>
</dbReference>
<dbReference type="InterPro" id="IPR011051">
    <property type="entry name" value="RmlC_Cupin_sf"/>
</dbReference>
<reference evidence="3" key="1">
    <citation type="submission" date="2015-11" db="EMBL/GenBank/DDBJ databases">
        <authorList>
            <person name="Blom J."/>
        </authorList>
    </citation>
    <scope>NUCLEOTIDE SEQUENCE [LARGE SCALE GENOMIC DNA]</scope>
    <source>
        <plasmid evidence="3">pEM01</plasmid>
    </source>
</reference>
<protein>
    <recommendedName>
        <fullName evidence="1">Cupin type-2 domain-containing protein</fullName>
    </recommendedName>
</protein>
<geneLocation type="plasmid" evidence="3">
    <name>pEM01</name>
</geneLocation>
<evidence type="ECO:0000313" key="2">
    <source>
        <dbReference type="EMBL" id="CUU26087.1"/>
    </source>
</evidence>
<accession>A0A0U5LC59</accession>
<dbReference type="AlphaFoldDB" id="A0A0U5LC59"/>
<dbReference type="InterPro" id="IPR013096">
    <property type="entry name" value="Cupin_2"/>
</dbReference>